<dbReference type="CDD" id="cd21223">
    <property type="entry name" value="CH_ASPM_rpt1"/>
    <property type="match status" value="1"/>
</dbReference>
<organism evidence="8 9">
    <name type="scientific">Striga asiatica</name>
    <name type="common">Asiatic witchweed</name>
    <name type="synonym">Buchnera asiatica</name>
    <dbReference type="NCBI Taxonomy" id="4170"/>
    <lineage>
        <taxon>Eukaryota</taxon>
        <taxon>Viridiplantae</taxon>
        <taxon>Streptophyta</taxon>
        <taxon>Embryophyta</taxon>
        <taxon>Tracheophyta</taxon>
        <taxon>Spermatophyta</taxon>
        <taxon>Magnoliopsida</taxon>
        <taxon>eudicotyledons</taxon>
        <taxon>Gunneridae</taxon>
        <taxon>Pentapetalae</taxon>
        <taxon>asterids</taxon>
        <taxon>lamiids</taxon>
        <taxon>Lamiales</taxon>
        <taxon>Orobanchaceae</taxon>
        <taxon>Buchnereae</taxon>
        <taxon>Striga</taxon>
    </lineage>
</organism>
<keyword evidence="2" id="KW-0963">Cytoplasm</keyword>
<gene>
    <name evidence="8" type="ORF">STAS_21857</name>
</gene>
<dbReference type="PANTHER" id="PTHR22706">
    <property type="entry name" value="ASSEMBLY FACTOR FOR SPINDLE MICROTUBULES"/>
    <property type="match status" value="1"/>
</dbReference>
<dbReference type="Gene3D" id="1.20.5.190">
    <property type="match status" value="5"/>
</dbReference>
<evidence type="ECO:0000313" key="9">
    <source>
        <dbReference type="Proteomes" id="UP000325081"/>
    </source>
</evidence>
<evidence type="ECO:0000259" key="7">
    <source>
        <dbReference type="PROSITE" id="PS50021"/>
    </source>
</evidence>
<evidence type="ECO:0000256" key="4">
    <source>
        <dbReference type="ARBA" id="ARBA00022860"/>
    </source>
</evidence>
<dbReference type="InterPro" id="IPR000225">
    <property type="entry name" value="Armadillo"/>
</dbReference>
<name>A0A5A7QHX0_STRAF</name>
<dbReference type="PANTHER" id="PTHR22706:SF1">
    <property type="entry name" value="ASSEMBLY FACTOR FOR SPINDLE MICROTUBULES"/>
    <property type="match status" value="1"/>
</dbReference>
<dbReference type="PROSITE" id="PS50021">
    <property type="entry name" value="CH"/>
    <property type="match status" value="1"/>
</dbReference>
<keyword evidence="4" id="KW-0112">Calmodulin-binding</keyword>
<dbReference type="GO" id="GO:0007051">
    <property type="term" value="P:spindle organization"/>
    <property type="evidence" value="ECO:0007669"/>
    <property type="project" value="TreeGrafter"/>
</dbReference>
<evidence type="ECO:0000256" key="5">
    <source>
        <dbReference type="PROSITE-ProRule" id="PRU00259"/>
    </source>
</evidence>
<dbReference type="GO" id="GO:0005737">
    <property type="term" value="C:cytoplasm"/>
    <property type="evidence" value="ECO:0007669"/>
    <property type="project" value="UniProtKB-SubCell"/>
</dbReference>
<dbReference type="InterPro" id="IPR051185">
    <property type="entry name" value="ASPM"/>
</dbReference>
<dbReference type="PROSITE" id="PS50096">
    <property type="entry name" value="IQ"/>
    <property type="match status" value="7"/>
</dbReference>
<reference evidence="9" key="1">
    <citation type="journal article" date="2019" name="Curr. Biol.">
        <title>Genome Sequence of Striga asiatica Provides Insight into the Evolution of Plant Parasitism.</title>
        <authorList>
            <person name="Yoshida S."/>
            <person name="Kim S."/>
            <person name="Wafula E.K."/>
            <person name="Tanskanen J."/>
            <person name="Kim Y.M."/>
            <person name="Honaas L."/>
            <person name="Yang Z."/>
            <person name="Spallek T."/>
            <person name="Conn C.E."/>
            <person name="Ichihashi Y."/>
            <person name="Cheong K."/>
            <person name="Cui S."/>
            <person name="Der J.P."/>
            <person name="Gundlach H."/>
            <person name="Jiao Y."/>
            <person name="Hori C."/>
            <person name="Ishida J.K."/>
            <person name="Kasahara H."/>
            <person name="Kiba T."/>
            <person name="Kim M.S."/>
            <person name="Koo N."/>
            <person name="Laohavisit A."/>
            <person name="Lee Y.H."/>
            <person name="Lumba S."/>
            <person name="McCourt P."/>
            <person name="Mortimer J.C."/>
            <person name="Mutuku J.M."/>
            <person name="Nomura T."/>
            <person name="Sasaki-Sekimoto Y."/>
            <person name="Seto Y."/>
            <person name="Wang Y."/>
            <person name="Wakatake T."/>
            <person name="Sakakibara H."/>
            <person name="Demura T."/>
            <person name="Yamaguchi S."/>
            <person name="Yoneyama K."/>
            <person name="Manabe R.I."/>
            <person name="Nelson D.C."/>
            <person name="Schulman A.H."/>
            <person name="Timko M.P."/>
            <person name="dePamphilis C.W."/>
            <person name="Choi D."/>
            <person name="Shirasu K."/>
        </authorList>
    </citation>
    <scope>NUCLEOTIDE SEQUENCE [LARGE SCALE GENOMIC DNA]</scope>
    <source>
        <strain evidence="9">cv. UVA1</strain>
    </source>
</reference>
<dbReference type="PROSITE" id="PS50176">
    <property type="entry name" value="ARM_REPEAT"/>
    <property type="match status" value="1"/>
</dbReference>
<sequence length="1353" mass="153165">MDSRKRKPNSNPQFASPLPNPPLPSSIFRDLSNLKTPKNPLRTPSFKCSPQFFTASKNTPISSARRGFKTSALKSKAARRLKAFEIEQSKSARKVQAEKEQSVMSLARSLTVWLNFLFENPSSCGCDPASFTGEIDGSDPNLGSGMKEVLANYGKREGGPGQKVGVNGPWRGPKRQRDLLWGGDVDDEVGKNVFTDSTFPGLRTSLQEICSFEDLKGRMRMYLSLASCKDIFKTMAQVTKNIDDGRLKMRASCPIVTDVGMKERALKLLMCYNPVWLRIGLYIILGGDSLLPNADVNSEQENTFLRMVLEKQFFSHPGLARAHVYNKMVEGLYRPGYYEKLGNVILKRFLLLVIILDRAKSQTSIPLKYGIDGLDGGSPPLFSSKSQIKSSRQLITDFLSSDVMHGEGSLLAHLVIVGYKVTYQQNPLIDYEFKVVDLFEDLRDGIRLCRAIELLKHDTSILMKVVVPSDTQKKSLVNCSIALQFLKQAGVPIVDEDGTEIIGEDVVNGDKELTLALLWNIFVHLQLPLFINNGLLQEEISNIRGSLVENSGTQPLLDLLISWVQAICETYELKVESQSSLLDGKAMWCLLDYYFRKEHNCSSCCKNPDGTVGEVSIMSAIEYTDAVHNFILSQKLTSLLGNFPEVLQVSDIIEHNGACNGQSVIVLLAFLAVQLLVKRNMDKLNFHKLLGFSCQITNNRLSSTDWDNVKDPTRNFKAIMAWWQDMAQQNGKCSMKPAPITDRKSSTPLQRENAAIIIQSHYRQLKEHQNYKRIVNAAQVLQTVALAWLSLKRKTSMKELSGSRTRGIHLQKFGTYVTFMADRHYFVNLKWSVRVIQRAIRAWIAQRRCNTTTIFNHMQNPDNVNAICAKIATPEKKSSVISREDSVVDLWTTAAITIQRLWKDYALCKSIQSQHLAATRIQSHFRGWVMAKNLACKKQAILRIQRSFRGLRCRRNIQIIRDECVSAIVIQSHVRGWMARRDVCREKNLFIGIQSFCCGWLQRKEFLLQKDAAIKIQSVIRQMNCSNAFVSQRHMAIEIQSVIRGENTRKRLLGASHPQKASKHRFQGLELQIFIQSIVKLQRWWRQVLQVRKKTNSVMVIQSYVRGWIARQTAERKRQSAVVIQSYWKGYLARKHARDQLLDLRLRMQKSAANVDESRRLMNRLIAALSELLNMRSVSNILHTCATLDMATELSQKCCEELVAAGAIGTLLKLIRSVSRSIPDQQVLKHALSTLRNLARYPALTEILVESRGCMETVVMEFLRNKEEGYFIASELLKRICGIENGANAIRKSPALLKRLNNLADDLSRKAGNDKSRKGRNLVGRENAEMRLREVVELLKLVTSVPEGKKLHS</sequence>
<dbReference type="GO" id="GO:0000278">
    <property type="term" value="P:mitotic cell cycle"/>
    <property type="evidence" value="ECO:0007669"/>
    <property type="project" value="TreeGrafter"/>
</dbReference>
<accession>A0A5A7QHX0</accession>
<dbReference type="InterPro" id="IPR000048">
    <property type="entry name" value="IQ_motif_EF-hand-BS"/>
</dbReference>
<comment type="subcellular location">
    <subcellularLocation>
        <location evidence="1">Cytoplasm</location>
    </subcellularLocation>
</comment>
<dbReference type="InterPro" id="IPR011989">
    <property type="entry name" value="ARM-like"/>
</dbReference>
<dbReference type="GO" id="GO:0000922">
    <property type="term" value="C:spindle pole"/>
    <property type="evidence" value="ECO:0007669"/>
    <property type="project" value="TreeGrafter"/>
</dbReference>
<dbReference type="Proteomes" id="UP000325081">
    <property type="component" value="Unassembled WGS sequence"/>
</dbReference>
<keyword evidence="3" id="KW-0677">Repeat</keyword>
<dbReference type="InterPro" id="IPR036872">
    <property type="entry name" value="CH_dom_sf"/>
</dbReference>
<dbReference type="InterPro" id="IPR001715">
    <property type="entry name" value="CH_dom"/>
</dbReference>
<evidence type="ECO:0000256" key="2">
    <source>
        <dbReference type="ARBA" id="ARBA00022490"/>
    </source>
</evidence>
<dbReference type="CDD" id="cd23767">
    <property type="entry name" value="IQCD"/>
    <property type="match status" value="1"/>
</dbReference>
<feature type="region of interest" description="Disordered" evidence="6">
    <location>
        <begin position="1"/>
        <end position="43"/>
    </location>
</feature>
<dbReference type="EMBL" id="BKCP01007181">
    <property type="protein sequence ID" value="GER44939.1"/>
    <property type="molecule type" value="Genomic_DNA"/>
</dbReference>
<evidence type="ECO:0000256" key="6">
    <source>
        <dbReference type="SAM" id="MobiDB-lite"/>
    </source>
</evidence>
<feature type="repeat" description="ARM" evidence="5">
    <location>
        <begin position="1206"/>
        <end position="1253"/>
    </location>
</feature>
<dbReference type="SUPFAM" id="SSF47576">
    <property type="entry name" value="Calponin-homology domain, CH-domain"/>
    <property type="match status" value="1"/>
</dbReference>
<keyword evidence="9" id="KW-1185">Reference proteome</keyword>
<evidence type="ECO:0000256" key="3">
    <source>
        <dbReference type="ARBA" id="ARBA00022737"/>
    </source>
</evidence>
<dbReference type="SUPFAM" id="SSF52540">
    <property type="entry name" value="P-loop containing nucleoside triphosphate hydrolases"/>
    <property type="match status" value="2"/>
</dbReference>
<dbReference type="Gene3D" id="1.10.418.10">
    <property type="entry name" value="Calponin-like domain"/>
    <property type="match status" value="1"/>
</dbReference>
<evidence type="ECO:0000313" key="8">
    <source>
        <dbReference type="EMBL" id="GER44939.1"/>
    </source>
</evidence>
<dbReference type="SMART" id="SM00015">
    <property type="entry name" value="IQ"/>
    <property type="match status" value="9"/>
</dbReference>
<dbReference type="SUPFAM" id="SSF48371">
    <property type="entry name" value="ARM repeat"/>
    <property type="match status" value="1"/>
</dbReference>
<protein>
    <submittedName>
        <fullName evidence="8">Abnormal spindle-like microcephaly-associated protein-like protein</fullName>
    </submittedName>
</protein>
<dbReference type="Gene3D" id="1.25.10.10">
    <property type="entry name" value="Leucine-rich Repeat Variant"/>
    <property type="match status" value="1"/>
</dbReference>
<dbReference type="SMART" id="SM00185">
    <property type="entry name" value="ARM"/>
    <property type="match status" value="1"/>
</dbReference>
<dbReference type="Pfam" id="PF00307">
    <property type="entry name" value="CH"/>
    <property type="match status" value="1"/>
</dbReference>
<dbReference type="InterPro" id="IPR016024">
    <property type="entry name" value="ARM-type_fold"/>
</dbReference>
<feature type="domain" description="Calponin-homology (CH)" evidence="7">
    <location>
        <begin position="404"/>
        <end position="526"/>
    </location>
</feature>
<dbReference type="Pfam" id="PF00612">
    <property type="entry name" value="IQ"/>
    <property type="match status" value="5"/>
</dbReference>
<dbReference type="GO" id="GO:0051295">
    <property type="term" value="P:establishment of meiotic spindle localization"/>
    <property type="evidence" value="ECO:0007669"/>
    <property type="project" value="TreeGrafter"/>
</dbReference>
<dbReference type="GO" id="GO:0005516">
    <property type="term" value="F:calmodulin binding"/>
    <property type="evidence" value="ECO:0007669"/>
    <property type="project" value="UniProtKB-KW"/>
</dbReference>
<comment type="caution">
    <text evidence="8">The sequence shown here is derived from an EMBL/GenBank/DDBJ whole genome shotgun (WGS) entry which is preliminary data.</text>
</comment>
<dbReference type="InterPro" id="IPR027417">
    <property type="entry name" value="P-loop_NTPase"/>
</dbReference>
<dbReference type="OrthoDB" id="2148418at2759"/>
<evidence type="ECO:0000256" key="1">
    <source>
        <dbReference type="ARBA" id="ARBA00004496"/>
    </source>
</evidence>
<proteinExistence type="predicted"/>